<evidence type="ECO:0000313" key="3">
    <source>
        <dbReference type="EMBL" id="GMS84475.1"/>
    </source>
</evidence>
<feature type="compositionally biased region" description="Polar residues" evidence="1">
    <location>
        <begin position="120"/>
        <end position="142"/>
    </location>
</feature>
<reference evidence="3" key="1">
    <citation type="submission" date="2023-10" db="EMBL/GenBank/DDBJ databases">
        <title>Genome assembly of Pristionchus species.</title>
        <authorList>
            <person name="Yoshida K."/>
            <person name="Sommer R.J."/>
        </authorList>
    </citation>
    <scope>NUCLEOTIDE SEQUENCE</scope>
    <source>
        <strain evidence="3">RS0144</strain>
    </source>
</reference>
<dbReference type="EMBL" id="BTSX01000002">
    <property type="protein sequence ID" value="GMS84475.1"/>
    <property type="molecule type" value="Genomic_DNA"/>
</dbReference>
<feature type="compositionally biased region" description="Basic residues" evidence="1">
    <location>
        <begin position="71"/>
        <end position="86"/>
    </location>
</feature>
<accession>A0AAV5SPG1</accession>
<comment type="caution">
    <text evidence="3">The sequence shown here is derived from an EMBL/GenBank/DDBJ whole genome shotgun (WGS) entry which is preliminary data.</text>
</comment>
<keyword evidence="4" id="KW-1185">Reference proteome</keyword>
<evidence type="ECO:0000256" key="1">
    <source>
        <dbReference type="SAM" id="MobiDB-lite"/>
    </source>
</evidence>
<sequence length="151" mass="16450">PFPSPPSPPPPFLLSSSSSSYLSQSVVSKMEKIEISLFALLFAALGYCMYLIQEKNKKVDALNDKIAAASLRRKQKQRTRSIRKRLGSMEDLTSTNTSLTSVREGEEGGGGGGSDDIPFQNPSQKKPSTLSSLHNNSAPTNNHPRRSKSKI</sequence>
<name>A0AAV5SPG1_9BILA</name>
<feature type="transmembrane region" description="Helical" evidence="2">
    <location>
        <begin position="35"/>
        <end position="52"/>
    </location>
</feature>
<gene>
    <name evidence="3" type="ORF">PENTCL1PPCAC_6650</name>
</gene>
<evidence type="ECO:0000256" key="2">
    <source>
        <dbReference type="SAM" id="Phobius"/>
    </source>
</evidence>
<protein>
    <submittedName>
        <fullName evidence="3">Uncharacterized protein</fullName>
    </submittedName>
</protein>
<keyword evidence="2" id="KW-1133">Transmembrane helix</keyword>
<feature type="region of interest" description="Disordered" evidence="1">
    <location>
        <begin position="71"/>
        <end position="151"/>
    </location>
</feature>
<proteinExistence type="predicted"/>
<evidence type="ECO:0000313" key="4">
    <source>
        <dbReference type="Proteomes" id="UP001432027"/>
    </source>
</evidence>
<organism evidence="3 4">
    <name type="scientific">Pristionchus entomophagus</name>
    <dbReference type="NCBI Taxonomy" id="358040"/>
    <lineage>
        <taxon>Eukaryota</taxon>
        <taxon>Metazoa</taxon>
        <taxon>Ecdysozoa</taxon>
        <taxon>Nematoda</taxon>
        <taxon>Chromadorea</taxon>
        <taxon>Rhabditida</taxon>
        <taxon>Rhabditina</taxon>
        <taxon>Diplogasteromorpha</taxon>
        <taxon>Diplogasteroidea</taxon>
        <taxon>Neodiplogasteridae</taxon>
        <taxon>Pristionchus</taxon>
    </lineage>
</organism>
<keyword evidence="2" id="KW-0472">Membrane</keyword>
<feature type="non-terminal residue" evidence="3">
    <location>
        <position position="1"/>
    </location>
</feature>
<dbReference type="AlphaFoldDB" id="A0AAV5SPG1"/>
<feature type="compositionally biased region" description="Polar residues" evidence="1">
    <location>
        <begin position="91"/>
        <end position="101"/>
    </location>
</feature>
<dbReference type="Proteomes" id="UP001432027">
    <property type="component" value="Unassembled WGS sequence"/>
</dbReference>
<keyword evidence="2" id="KW-0812">Transmembrane</keyword>